<feature type="domain" description="RRM" evidence="4">
    <location>
        <begin position="206"/>
        <end position="284"/>
    </location>
</feature>
<evidence type="ECO:0000256" key="3">
    <source>
        <dbReference type="SAM" id="MobiDB-lite"/>
    </source>
</evidence>
<evidence type="ECO:0000256" key="1">
    <source>
        <dbReference type="ARBA" id="ARBA00022884"/>
    </source>
</evidence>
<evidence type="ECO:0000313" key="6">
    <source>
        <dbReference type="Proteomes" id="UP001456524"/>
    </source>
</evidence>
<dbReference type="InterPro" id="IPR000504">
    <property type="entry name" value="RRM_dom"/>
</dbReference>
<evidence type="ECO:0000313" key="5">
    <source>
        <dbReference type="EMBL" id="KAK8175216.1"/>
    </source>
</evidence>
<keyword evidence="6" id="KW-1185">Reference proteome</keyword>
<dbReference type="EMBL" id="JBBWUH010000002">
    <property type="protein sequence ID" value="KAK8175216.1"/>
    <property type="molecule type" value="Genomic_DNA"/>
</dbReference>
<sequence length="291" mass="32232">MHPTLRRSIDLVTDILDRFAIHRAAVRVFASSRLAVPTNARSFTRLSTISIPQRQKFLLPIQRRFASDEVRPEDESVAPESEAPAQAAEAVDALDAAEARDGASESADAESPSNSVYVGNLFFQTKESDLLSEFSKYGKVAEVRLIRNPRGLSKGFGFVTFDTHEGAVNAAKDKHQSVMDGRRISVYVQDNRPKHDTPRGLSPPTKTLFIGNLSYEMTDKDLNDLFRDIRNVLDVRVAVDRRTGMPRGFAHADFIDEVSASKAKDILTGRSIHGRTLKLDFSAPSAPRPPQ</sequence>
<dbReference type="InterPro" id="IPR052462">
    <property type="entry name" value="SLIRP/GR-RBP-like"/>
</dbReference>
<organism evidence="5 6">
    <name type="scientific">Phyllosticta citrichinensis</name>
    <dbReference type="NCBI Taxonomy" id="1130410"/>
    <lineage>
        <taxon>Eukaryota</taxon>
        <taxon>Fungi</taxon>
        <taxon>Dikarya</taxon>
        <taxon>Ascomycota</taxon>
        <taxon>Pezizomycotina</taxon>
        <taxon>Dothideomycetes</taxon>
        <taxon>Dothideomycetes incertae sedis</taxon>
        <taxon>Botryosphaeriales</taxon>
        <taxon>Phyllostictaceae</taxon>
        <taxon>Phyllosticta</taxon>
    </lineage>
</organism>
<protein>
    <recommendedName>
        <fullName evidence="4">RRM domain-containing protein</fullName>
    </recommendedName>
</protein>
<name>A0ABR1Y220_9PEZI</name>
<dbReference type="PROSITE" id="PS50102">
    <property type="entry name" value="RRM"/>
    <property type="match status" value="2"/>
</dbReference>
<dbReference type="Gene3D" id="3.30.70.330">
    <property type="match status" value="2"/>
</dbReference>
<feature type="region of interest" description="Disordered" evidence="3">
    <location>
        <begin position="69"/>
        <end position="113"/>
    </location>
</feature>
<dbReference type="SMART" id="SM00360">
    <property type="entry name" value="RRM"/>
    <property type="match status" value="2"/>
</dbReference>
<dbReference type="Proteomes" id="UP001456524">
    <property type="component" value="Unassembled WGS sequence"/>
</dbReference>
<dbReference type="InterPro" id="IPR035979">
    <property type="entry name" value="RBD_domain_sf"/>
</dbReference>
<reference evidence="5 6" key="1">
    <citation type="journal article" date="2022" name="G3 (Bethesda)">
        <title>Enemy or ally: a genomic approach to elucidate the lifestyle of Phyllosticta citrichinaensis.</title>
        <authorList>
            <person name="Buijs V.A."/>
            <person name="Groenewald J.Z."/>
            <person name="Haridas S."/>
            <person name="LaButti K.M."/>
            <person name="Lipzen A."/>
            <person name="Martin F.M."/>
            <person name="Barry K."/>
            <person name="Grigoriev I.V."/>
            <person name="Crous P.W."/>
            <person name="Seidl M.F."/>
        </authorList>
    </citation>
    <scope>NUCLEOTIDE SEQUENCE [LARGE SCALE GENOMIC DNA]</scope>
    <source>
        <strain evidence="5 6">CBS 129764</strain>
    </source>
</reference>
<feature type="compositionally biased region" description="Low complexity" evidence="3">
    <location>
        <begin position="78"/>
        <end position="96"/>
    </location>
</feature>
<dbReference type="InterPro" id="IPR012677">
    <property type="entry name" value="Nucleotide-bd_a/b_plait_sf"/>
</dbReference>
<dbReference type="PANTHER" id="PTHR48027">
    <property type="entry name" value="HETEROGENEOUS NUCLEAR RIBONUCLEOPROTEIN 87F-RELATED"/>
    <property type="match status" value="1"/>
</dbReference>
<comment type="caution">
    <text evidence="5">The sequence shown here is derived from an EMBL/GenBank/DDBJ whole genome shotgun (WGS) entry which is preliminary data.</text>
</comment>
<keyword evidence="1 2" id="KW-0694">RNA-binding</keyword>
<evidence type="ECO:0000259" key="4">
    <source>
        <dbReference type="PROSITE" id="PS50102"/>
    </source>
</evidence>
<dbReference type="CDD" id="cd00590">
    <property type="entry name" value="RRM_SF"/>
    <property type="match status" value="1"/>
</dbReference>
<evidence type="ECO:0000256" key="2">
    <source>
        <dbReference type="PROSITE-ProRule" id="PRU00176"/>
    </source>
</evidence>
<proteinExistence type="predicted"/>
<accession>A0ABR1Y220</accession>
<feature type="domain" description="RRM" evidence="4">
    <location>
        <begin position="114"/>
        <end position="191"/>
    </location>
</feature>
<dbReference type="Pfam" id="PF00076">
    <property type="entry name" value="RRM_1"/>
    <property type="match status" value="2"/>
</dbReference>
<gene>
    <name evidence="5" type="ORF">IWX90DRAFT_379240</name>
</gene>
<dbReference type="SUPFAM" id="SSF54928">
    <property type="entry name" value="RNA-binding domain, RBD"/>
    <property type="match status" value="2"/>
</dbReference>